<protein>
    <submittedName>
        <fullName evidence="1">Uncharacterized protein</fullName>
    </submittedName>
</protein>
<dbReference type="EMBL" id="JAJOMB010000008">
    <property type="protein sequence ID" value="MCD5312488.1"/>
    <property type="molecule type" value="Genomic_DNA"/>
</dbReference>
<dbReference type="RefSeq" id="WP_231442758.1">
    <property type="nucleotide sequence ID" value="NZ_JAJOMB010000008.1"/>
</dbReference>
<evidence type="ECO:0000313" key="1">
    <source>
        <dbReference type="EMBL" id="MCD5312488.1"/>
    </source>
</evidence>
<dbReference type="Proteomes" id="UP001138997">
    <property type="component" value="Unassembled WGS sequence"/>
</dbReference>
<sequence>MNNDVALTSAAETFPGSNSVPLTGSEAGTMMSCETCNLVGGPFPAAEAAHLRAIHDRLHHGMLFAA</sequence>
<evidence type="ECO:0000313" key="2">
    <source>
        <dbReference type="Proteomes" id="UP001138997"/>
    </source>
</evidence>
<accession>A0A9X1NE88</accession>
<proteinExistence type="predicted"/>
<reference evidence="1" key="1">
    <citation type="submission" date="2021-11" db="EMBL/GenBank/DDBJ databases">
        <title>Streptomyces corallinus and Kineosporia corallina sp. nov., two new coral-derived marine actinobacteria.</title>
        <authorList>
            <person name="Buangrab K."/>
            <person name="Sutthacheep M."/>
            <person name="Yeemin T."/>
            <person name="Harunari E."/>
            <person name="Igarashi Y."/>
            <person name="Sripreechasak P."/>
            <person name="Kanchanasin P."/>
            <person name="Tanasupawat S."/>
            <person name="Phongsopitanun W."/>
        </authorList>
    </citation>
    <scope>NUCLEOTIDE SEQUENCE</scope>
    <source>
        <strain evidence="1">JCM 31032</strain>
    </source>
</reference>
<dbReference type="AlphaFoldDB" id="A0A9X1NE88"/>
<organism evidence="1 2">
    <name type="scientific">Kineosporia babensis</name>
    <dbReference type="NCBI Taxonomy" id="499548"/>
    <lineage>
        <taxon>Bacteria</taxon>
        <taxon>Bacillati</taxon>
        <taxon>Actinomycetota</taxon>
        <taxon>Actinomycetes</taxon>
        <taxon>Kineosporiales</taxon>
        <taxon>Kineosporiaceae</taxon>
        <taxon>Kineosporia</taxon>
    </lineage>
</organism>
<comment type="caution">
    <text evidence="1">The sequence shown here is derived from an EMBL/GenBank/DDBJ whole genome shotgun (WGS) entry which is preliminary data.</text>
</comment>
<name>A0A9X1NE88_9ACTN</name>
<keyword evidence="2" id="KW-1185">Reference proteome</keyword>
<gene>
    <name evidence="1" type="ORF">LR394_16390</name>
</gene>